<evidence type="ECO:0000256" key="1">
    <source>
        <dbReference type="ARBA" id="ARBA00004442"/>
    </source>
</evidence>
<dbReference type="Proteomes" id="UP000183670">
    <property type="component" value="Unassembled WGS sequence"/>
</dbReference>
<dbReference type="SUPFAM" id="SSF48452">
    <property type="entry name" value="TPR-like"/>
    <property type="match status" value="1"/>
</dbReference>
<dbReference type="AlphaFoldDB" id="A0A1G6FZY8"/>
<dbReference type="EMBL" id="FMYE01000001">
    <property type="protein sequence ID" value="SDB75199.1"/>
    <property type="molecule type" value="Genomic_DNA"/>
</dbReference>
<evidence type="ECO:0000259" key="7">
    <source>
        <dbReference type="Pfam" id="PF14322"/>
    </source>
</evidence>
<sequence>MKINKIIYTLLLGSMVTTSCISDFLDLKPLDSETEAIFFQNLEQFQAAANNLHTNIYAWQSNGKKGSANNTYAIRFDYGTDLVTVSHDAVNGTNAAGTSDDYYSQSYEWLRGCNQLIEKGASYSNPDEIAGPVGQAHFFRAWHHFFLLQRFGGIPLMMSTPDVSSDVVWGKRASRYEVIKAILDDLDTAIFNLRSTTVSSTSNDGHVTIEAAKAFKARVCLYEGTWEKYNGIGAADPTNGDGVKNGAGTVIPDGYPSVTDFLTMAKTLSDEIISSETFELFLGVENVPNSANPDLYAHKSYFYLFNLEGSDSNPAGLSKANNKEAIFRAVYDHTNRKSNMNLTHSEPAKMTRKLIDMYLCTDGLPVHISPLFKGYIDMNTEFENRDYRLTACHPKTLDYVWGWGKYGTGADYMTDITSLSANQYQYCPNLTTNTASGTRGRKFCSELSTITDAGQEAMDCMLIRLAEIYLIYAEATCELGDGTISDEDLDKSLNLVRARGGVAPLNAALIAKARTLGCDMSYLGEIRRERALELYAEGLRIADVCRWGIAEHVFGTEKCGVYISYEDTNTYLVTMKNPVTNEDVFKSSVWTADNIEQETITYEDPAYTPTEPGCVIVEKKVNRKFSKKNYLQPIPTDEIKLNPQLLQNPQW</sequence>
<organism evidence="8 9">
    <name type="scientific">Bacteroides ovatus</name>
    <dbReference type="NCBI Taxonomy" id="28116"/>
    <lineage>
        <taxon>Bacteria</taxon>
        <taxon>Pseudomonadati</taxon>
        <taxon>Bacteroidota</taxon>
        <taxon>Bacteroidia</taxon>
        <taxon>Bacteroidales</taxon>
        <taxon>Bacteroidaceae</taxon>
        <taxon>Bacteroides</taxon>
    </lineage>
</organism>
<keyword evidence="3" id="KW-0732">Signal</keyword>
<evidence type="ECO:0000256" key="4">
    <source>
        <dbReference type="ARBA" id="ARBA00023136"/>
    </source>
</evidence>
<dbReference type="PROSITE" id="PS51257">
    <property type="entry name" value="PROKAR_LIPOPROTEIN"/>
    <property type="match status" value="1"/>
</dbReference>
<feature type="domain" description="RagB/SusD" evidence="6">
    <location>
        <begin position="324"/>
        <end position="651"/>
    </location>
</feature>
<comment type="similarity">
    <text evidence="2">Belongs to the SusD family.</text>
</comment>
<evidence type="ECO:0000256" key="2">
    <source>
        <dbReference type="ARBA" id="ARBA00006275"/>
    </source>
</evidence>
<proteinExistence type="inferred from homology"/>
<dbReference type="Gene3D" id="1.25.40.390">
    <property type="match status" value="1"/>
</dbReference>
<keyword evidence="5" id="KW-0998">Cell outer membrane</keyword>
<comment type="subcellular location">
    <subcellularLocation>
        <location evidence="1">Cell outer membrane</location>
    </subcellularLocation>
</comment>
<gene>
    <name evidence="8" type="ORF">SAMN05192581_100187</name>
</gene>
<dbReference type="GO" id="GO:0009279">
    <property type="term" value="C:cell outer membrane"/>
    <property type="evidence" value="ECO:0007669"/>
    <property type="project" value="UniProtKB-SubCell"/>
</dbReference>
<evidence type="ECO:0000259" key="6">
    <source>
        <dbReference type="Pfam" id="PF07980"/>
    </source>
</evidence>
<accession>A0A1G6FZY8</accession>
<feature type="domain" description="SusD-like N-terminal" evidence="7">
    <location>
        <begin position="23"/>
        <end position="221"/>
    </location>
</feature>
<dbReference type="InterPro" id="IPR011990">
    <property type="entry name" value="TPR-like_helical_dom_sf"/>
</dbReference>
<keyword evidence="4" id="KW-0472">Membrane</keyword>
<evidence type="ECO:0000313" key="8">
    <source>
        <dbReference type="EMBL" id="SDB75199.1"/>
    </source>
</evidence>
<dbReference type="InterPro" id="IPR033985">
    <property type="entry name" value="SusD-like_N"/>
</dbReference>
<evidence type="ECO:0000256" key="3">
    <source>
        <dbReference type="ARBA" id="ARBA00022729"/>
    </source>
</evidence>
<dbReference type="RefSeq" id="WP_074556368.1">
    <property type="nucleotide sequence ID" value="NZ_FMYE01000001.1"/>
</dbReference>
<reference evidence="8 9" key="1">
    <citation type="submission" date="2016-10" db="EMBL/GenBank/DDBJ databases">
        <authorList>
            <person name="de Groot N.N."/>
        </authorList>
    </citation>
    <scope>NUCLEOTIDE SEQUENCE [LARGE SCALE GENOMIC DNA]</scope>
    <source>
        <strain evidence="8 9">NLAE-zl-C500</strain>
    </source>
</reference>
<dbReference type="InterPro" id="IPR012944">
    <property type="entry name" value="SusD_RagB_dom"/>
</dbReference>
<protein>
    <submittedName>
        <fullName evidence="8">Starch-binding associating with outer membrane</fullName>
    </submittedName>
</protein>
<name>A0A1G6FZY8_BACOV</name>
<evidence type="ECO:0000313" key="9">
    <source>
        <dbReference type="Proteomes" id="UP000183670"/>
    </source>
</evidence>
<dbReference type="Pfam" id="PF07980">
    <property type="entry name" value="SusD_RagB"/>
    <property type="match status" value="1"/>
</dbReference>
<dbReference type="Pfam" id="PF14322">
    <property type="entry name" value="SusD-like_3"/>
    <property type="match status" value="1"/>
</dbReference>
<evidence type="ECO:0000256" key="5">
    <source>
        <dbReference type="ARBA" id="ARBA00023237"/>
    </source>
</evidence>